<dbReference type="CDD" id="cd04301">
    <property type="entry name" value="NAT_SF"/>
    <property type="match status" value="1"/>
</dbReference>
<keyword evidence="5" id="KW-1185">Reference proteome</keyword>
<sequence length="167" mass="18263">MTITTLTAEMVPAITAINNAAYPAVPLSSEGEIAHLVNLSERPLAVWEEESGRVVGFALALAEGLNYESENYRWFSEYADRFIYLDRIVLATEAQNKGLGAQLYGRIFAWATERNAPSVFCEVNLDPPNPGSLAFHHRLGFTSVGELSTKADTVRVSLLQRTLGSAS</sequence>
<evidence type="ECO:0000259" key="3">
    <source>
        <dbReference type="PROSITE" id="PS51186"/>
    </source>
</evidence>
<comment type="caution">
    <text evidence="4">The sequence shown here is derived from an EMBL/GenBank/DDBJ whole genome shotgun (WGS) entry which is preliminary data.</text>
</comment>
<evidence type="ECO:0000256" key="2">
    <source>
        <dbReference type="ARBA" id="ARBA00023315"/>
    </source>
</evidence>
<dbReference type="InterPro" id="IPR016890">
    <property type="entry name" value="UCP028520"/>
</dbReference>
<keyword evidence="1" id="KW-0808">Transferase</keyword>
<name>A0A543HSS0_9MICO</name>
<dbReference type="Proteomes" id="UP000318331">
    <property type="component" value="Unassembled WGS sequence"/>
</dbReference>
<evidence type="ECO:0000256" key="1">
    <source>
        <dbReference type="ARBA" id="ARBA00022679"/>
    </source>
</evidence>
<dbReference type="InterPro" id="IPR000182">
    <property type="entry name" value="GNAT_dom"/>
</dbReference>
<accession>A0A543HSS0</accession>
<dbReference type="GO" id="GO:0016747">
    <property type="term" value="F:acyltransferase activity, transferring groups other than amino-acyl groups"/>
    <property type="evidence" value="ECO:0007669"/>
    <property type="project" value="InterPro"/>
</dbReference>
<feature type="domain" description="N-acetyltransferase" evidence="3">
    <location>
        <begin position="1"/>
        <end position="164"/>
    </location>
</feature>
<dbReference type="PIRSF" id="PIRSF028520">
    <property type="entry name" value="UCP028520"/>
    <property type="match status" value="1"/>
</dbReference>
<gene>
    <name evidence="4" type="ORF">FB466_2333</name>
</gene>
<dbReference type="PROSITE" id="PS51186">
    <property type="entry name" value="GNAT"/>
    <property type="match status" value="1"/>
</dbReference>
<dbReference type="SUPFAM" id="SSF55729">
    <property type="entry name" value="Acyl-CoA N-acyltransferases (Nat)"/>
    <property type="match status" value="1"/>
</dbReference>
<organism evidence="4 5">
    <name type="scientific">Klugiella xanthotipulae</name>
    <dbReference type="NCBI Taxonomy" id="244735"/>
    <lineage>
        <taxon>Bacteria</taxon>
        <taxon>Bacillati</taxon>
        <taxon>Actinomycetota</taxon>
        <taxon>Actinomycetes</taxon>
        <taxon>Micrococcales</taxon>
        <taxon>Microbacteriaceae</taxon>
        <taxon>Klugiella</taxon>
    </lineage>
</organism>
<evidence type="ECO:0000313" key="5">
    <source>
        <dbReference type="Proteomes" id="UP000318331"/>
    </source>
</evidence>
<dbReference type="Gene3D" id="3.40.630.30">
    <property type="match status" value="1"/>
</dbReference>
<dbReference type="PANTHER" id="PTHR43877:SF2">
    <property type="entry name" value="AMINOALKYLPHOSPHONATE N-ACETYLTRANSFERASE-RELATED"/>
    <property type="match status" value="1"/>
</dbReference>
<dbReference type="InterPro" id="IPR050832">
    <property type="entry name" value="Bact_Acetyltransf"/>
</dbReference>
<dbReference type="InterPro" id="IPR016181">
    <property type="entry name" value="Acyl_CoA_acyltransferase"/>
</dbReference>
<evidence type="ECO:0000313" key="4">
    <source>
        <dbReference type="EMBL" id="TQM61382.1"/>
    </source>
</evidence>
<dbReference type="AlphaFoldDB" id="A0A543HSS0"/>
<reference evidence="4 5" key="1">
    <citation type="submission" date="2019-06" db="EMBL/GenBank/DDBJ databases">
        <title>Sequencing the genomes of 1000 actinobacteria strains.</title>
        <authorList>
            <person name="Klenk H.-P."/>
        </authorList>
    </citation>
    <scope>NUCLEOTIDE SEQUENCE [LARGE SCALE GENOMIC DNA]</scope>
    <source>
        <strain evidence="4 5">DSM 18031</strain>
    </source>
</reference>
<proteinExistence type="predicted"/>
<dbReference type="RefSeq" id="WP_246054662.1">
    <property type="nucleotide sequence ID" value="NZ_BAAAYS010000008.1"/>
</dbReference>
<protein>
    <recommendedName>
        <fullName evidence="3">N-acetyltransferase domain-containing protein</fullName>
    </recommendedName>
</protein>
<keyword evidence="2" id="KW-0012">Acyltransferase</keyword>
<dbReference type="EMBL" id="VFPN01000003">
    <property type="protein sequence ID" value="TQM61382.1"/>
    <property type="molecule type" value="Genomic_DNA"/>
</dbReference>
<dbReference type="Pfam" id="PF00583">
    <property type="entry name" value="Acetyltransf_1"/>
    <property type="match status" value="1"/>
</dbReference>
<dbReference type="PANTHER" id="PTHR43877">
    <property type="entry name" value="AMINOALKYLPHOSPHONATE N-ACETYLTRANSFERASE-RELATED-RELATED"/>
    <property type="match status" value="1"/>
</dbReference>